<sequence>MMSPPKGTAAGPAFDVIIVGAGAGGLAAAVTAAHGGASVLVLEAADVCGGATAWSGGWLWAPRSMLAKAEGVDESIDDVKAYLQAALGSDYNPVRVDAFLRAAPEMIQFFQTQTAMKFVPGSHINDIYGDLPHAGTGNRSAGAKPINARRLSRPVRALLRGQLYETSFLGMGIMAGADLGAFLAAARGDLRGIWHCTWRVGLHLFDLLVHRRSMQLVNGGALIGRLLQSAEDAGVDIRVSSPATELLTGEQGQVTGVVARTPDGSRTFTARAGVVLAAGGFPNDVARRAERFPRTPTGTEHWTLAPATADGAGITLGESVGGVLSQGAAAGAWCPVSLVPYRTGRVGVFPHIMDRAKPGSVGVVSTGRRFVNEANGYYDYVAAMFEAAPDNESVQAWQIGDSRFVRRFPLGMAKPRPVPLFPYRKSGYLIRARTLGELARKCGIDEAGLIESIRRFNADARRGVDTEFSRGSTPFNRYGGDPGTAPNPSLAPIEKGPFYAVRVLPGSFGTFAGLATDDRARVLNADGAPIPRLYAVGADQANVMGGHYPAGGVNIGPALTFGFVAGRDLTRNEEGSLA</sequence>
<keyword evidence="7" id="KW-1185">Reference proteome</keyword>
<evidence type="ECO:0000256" key="2">
    <source>
        <dbReference type="ARBA" id="ARBA00022630"/>
    </source>
</evidence>
<name>A0ABP7G728_9MICO</name>
<gene>
    <name evidence="6" type="ORF">GCM10022240_06840</name>
</gene>
<feature type="domain" description="FAD-dependent oxidoreductase 2 FAD-binding" evidence="5">
    <location>
        <begin position="15"/>
        <end position="554"/>
    </location>
</feature>
<comment type="cofactor">
    <cofactor evidence="1">
        <name>FAD</name>
        <dbReference type="ChEBI" id="CHEBI:57692"/>
    </cofactor>
</comment>
<evidence type="ECO:0000256" key="1">
    <source>
        <dbReference type="ARBA" id="ARBA00001974"/>
    </source>
</evidence>
<dbReference type="PANTHER" id="PTHR43400:SF10">
    <property type="entry name" value="3-OXOSTEROID 1-DEHYDROGENASE"/>
    <property type="match status" value="1"/>
</dbReference>
<keyword evidence="3" id="KW-0274">FAD</keyword>
<dbReference type="InterPro" id="IPR003953">
    <property type="entry name" value="FAD-dep_OxRdtase_2_FAD-bd"/>
</dbReference>
<dbReference type="PANTHER" id="PTHR43400">
    <property type="entry name" value="FUMARATE REDUCTASE"/>
    <property type="match status" value="1"/>
</dbReference>
<organism evidence="6 7">
    <name type="scientific">Microbacterium kribbense</name>
    <dbReference type="NCBI Taxonomy" id="433645"/>
    <lineage>
        <taxon>Bacteria</taxon>
        <taxon>Bacillati</taxon>
        <taxon>Actinomycetota</taxon>
        <taxon>Actinomycetes</taxon>
        <taxon>Micrococcales</taxon>
        <taxon>Microbacteriaceae</taxon>
        <taxon>Microbacterium</taxon>
    </lineage>
</organism>
<evidence type="ECO:0000256" key="4">
    <source>
        <dbReference type="ARBA" id="ARBA00023002"/>
    </source>
</evidence>
<dbReference type="InterPro" id="IPR036188">
    <property type="entry name" value="FAD/NAD-bd_sf"/>
</dbReference>
<protein>
    <submittedName>
        <fullName evidence="6">FAD-dependent oxidoreductase</fullName>
    </submittedName>
</protein>
<dbReference type="SUPFAM" id="SSF51905">
    <property type="entry name" value="FAD/NAD(P)-binding domain"/>
    <property type="match status" value="1"/>
</dbReference>
<dbReference type="InterPro" id="IPR027477">
    <property type="entry name" value="Succ_DH/fumarate_Rdtase_cat_sf"/>
</dbReference>
<dbReference type="Gene3D" id="3.90.700.10">
    <property type="entry name" value="Succinate dehydrogenase/fumarate reductase flavoprotein, catalytic domain"/>
    <property type="match status" value="1"/>
</dbReference>
<evidence type="ECO:0000313" key="7">
    <source>
        <dbReference type="Proteomes" id="UP001500540"/>
    </source>
</evidence>
<comment type="caution">
    <text evidence="6">The sequence shown here is derived from an EMBL/GenBank/DDBJ whole genome shotgun (WGS) entry which is preliminary data.</text>
</comment>
<proteinExistence type="predicted"/>
<dbReference type="InterPro" id="IPR050315">
    <property type="entry name" value="FAD-oxidoreductase_2"/>
</dbReference>
<evidence type="ECO:0000259" key="5">
    <source>
        <dbReference type="Pfam" id="PF00890"/>
    </source>
</evidence>
<keyword evidence="4" id="KW-0560">Oxidoreductase</keyword>
<dbReference type="SUPFAM" id="SSF56425">
    <property type="entry name" value="Succinate dehydrogenase/fumarate reductase flavoprotein, catalytic domain"/>
    <property type="match status" value="1"/>
</dbReference>
<dbReference type="RefSeq" id="WP_344780544.1">
    <property type="nucleotide sequence ID" value="NZ_BAABAF010000002.1"/>
</dbReference>
<dbReference type="EMBL" id="BAABAF010000002">
    <property type="protein sequence ID" value="GAA3756622.1"/>
    <property type="molecule type" value="Genomic_DNA"/>
</dbReference>
<evidence type="ECO:0000256" key="3">
    <source>
        <dbReference type="ARBA" id="ARBA00022827"/>
    </source>
</evidence>
<dbReference type="Pfam" id="PF00890">
    <property type="entry name" value="FAD_binding_2"/>
    <property type="match status" value="1"/>
</dbReference>
<dbReference type="Gene3D" id="3.50.50.60">
    <property type="entry name" value="FAD/NAD(P)-binding domain"/>
    <property type="match status" value="2"/>
</dbReference>
<reference evidence="7" key="1">
    <citation type="journal article" date="2019" name="Int. J. Syst. Evol. Microbiol.">
        <title>The Global Catalogue of Microorganisms (GCM) 10K type strain sequencing project: providing services to taxonomists for standard genome sequencing and annotation.</title>
        <authorList>
            <consortium name="The Broad Institute Genomics Platform"/>
            <consortium name="The Broad Institute Genome Sequencing Center for Infectious Disease"/>
            <person name="Wu L."/>
            <person name="Ma J."/>
        </authorList>
    </citation>
    <scope>NUCLEOTIDE SEQUENCE [LARGE SCALE GENOMIC DNA]</scope>
    <source>
        <strain evidence="7">JCM 16950</strain>
    </source>
</reference>
<accession>A0ABP7G728</accession>
<dbReference type="Proteomes" id="UP001500540">
    <property type="component" value="Unassembled WGS sequence"/>
</dbReference>
<evidence type="ECO:0000313" key="6">
    <source>
        <dbReference type="EMBL" id="GAA3756622.1"/>
    </source>
</evidence>
<keyword evidence="2" id="KW-0285">Flavoprotein</keyword>